<feature type="domain" description="Nitroreductase" evidence="6">
    <location>
        <begin position="66"/>
        <end position="152"/>
    </location>
</feature>
<dbReference type="AlphaFoldDB" id="A0A4Z0F7S2"/>
<evidence type="ECO:0000313" key="8">
    <source>
        <dbReference type="Proteomes" id="UP000297890"/>
    </source>
</evidence>
<keyword evidence="8" id="KW-1185">Reference proteome</keyword>
<dbReference type="GO" id="GO:0016491">
    <property type="term" value="F:oxidoreductase activity"/>
    <property type="evidence" value="ECO:0007669"/>
    <property type="project" value="UniProtKB-KW"/>
</dbReference>
<comment type="cofactor">
    <cofactor evidence="1">
        <name>FMN</name>
        <dbReference type="ChEBI" id="CHEBI:58210"/>
    </cofactor>
</comment>
<evidence type="ECO:0000256" key="2">
    <source>
        <dbReference type="ARBA" id="ARBA00007118"/>
    </source>
</evidence>
<dbReference type="Proteomes" id="UP000297890">
    <property type="component" value="Unassembled WGS sequence"/>
</dbReference>
<dbReference type="PANTHER" id="PTHR43673:SF2">
    <property type="entry name" value="NITROREDUCTASE"/>
    <property type="match status" value="1"/>
</dbReference>
<evidence type="ECO:0000256" key="5">
    <source>
        <dbReference type="ARBA" id="ARBA00023002"/>
    </source>
</evidence>
<proteinExistence type="inferred from homology"/>
<keyword evidence="4" id="KW-0288">FMN</keyword>
<dbReference type="PANTHER" id="PTHR43673">
    <property type="entry name" value="NAD(P)H NITROREDUCTASE YDGI-RELATED"/>
    <property type="match status" value="1"/>
</dbReference>
<dbReference type="RefSeq" id="WP_135282009.1">
    <property type="nucleotide sequence ID" value="NZ_SRIO01000010.1"/>
</dbReference>
<dbReference type="InterPro" id="IPR000415">
    <property type="entry name" value="Nitroreductase-like"/>
</dbReference>
<gene>
    <name evidence="7" type="ORF">E4680_08655</name>
</gene>
<dbReference type="Gene3D" id="3.40.109.10">
    <property type="entry name" value="NADH Oxidase"/>
    <property type="match status" value="1"/>
</dbReference>
<reference evidence="7 8" key="1">
    <citation type="journal article" date="2019" name="ISME J.">
        <title>Candidatus Macondimonas diazotrophica, a novel gammaproteobacterial genus dominating crude-oil-contaminated coastal sediments.</title>
        <authorList>
            <person name="Karthikeyan S."/>
            <person name="Konstantinidis K."/>
        </authorList>
    </citation>
    <scope>NUCLEOTIDE SEQUENCE [LARGE SCALE GENOMIC DNA]</scope>
    <source>
        <strain evidence="7 8">KTK01</strain>
    </source>
</reference>
<evidence type="ECO:0000256" key="3">
    <source>
        <dbReference type="ARBA" id="ARBA00022630"/>
    </source>
</evidence>
<dbReference type="InterPro" id="IPR029479">
    <property type="entry name" value="Nitroreductase"/>
</dbReference>
<keyword evidence="3" id="KW-0285">Flavoprotein</keyword>
<accession>A0A4Z0F7S2</accession>
<dbReference type="EMBL" id="SRIO01000010">
    <property type="protein sequence ID" value="TFZ82303.1"/>
    <property type="molecule type" value="Genomic_DNA"/>
</dbReference>
<comment type="similarity">
    <text evidence="2">Belongs to the nitroreductase family.</text>
</comment>
<evidence type="ECO:0000256" key="1">
    <source>
        <dbReference type="ARBA" id="ARBA00001917"/>
    </source>
</evidence>
<evidence type="ECO:0000256" key="4">
    <source>
        <dbReference type="ARBA" id="ARBA00022643"/>
    </source>
</evidence>
<dbReference type="Pfam" id="PF00881">
    <property type="entry name" value="Nitroreductase"/>
    <property type="match status" value="1"/>
</dbReference>
<sequence>MWDFFETIRHRHSVRHYRRDQPVSREQLHAILEMACAAPSAGDLQSYRIAVATTAEQRQALQAASGDQSFLTEAPLCLVFCTDPERAAMRYGERGRTLYAIQDATIAASYAQLAAVAAGLASAWIGNFDEDAVRSALELPDRLQPIALIVVGTAAEIPEATPRRPLKDILIQPHSEP</sequence>
<name>A0A4Z0F7S2_9GAMM</name>
<protein>
    <submittedName>
        <fullName evidence="7">Nitroreductase</fullName>
    </submittedName>
</protein>
<evidence type="ECO:0000313" key="7">
    <source>
        <dbReference type="EMBL" id="TFZ82303.1"/>
    </source>
</evidence>
<keyword evidence="5" id="KW-0560">Oxidoreductase</keyword>
<organism evidence="7 8">
    <name type="scientific">Candidatus Macondimonas diazotrophica</name>
    <dbReference type="NCBI Taxonomy" id="2305248"/>
    <lineage>
        <taxon>Bacteria</taxon>
        <taxon>Pseudomonadati</taxon>
        <taxon>Pseudomonadota</taxon>
        <taxon>Gammaproteobacteria</taxon>
        <taxon>Chromatiales</taxon>
        <taxon>Ectothiorhodospiraceae</taxon>
        <taxon>Candidatus Macondimonas</taxon>
    </lineage>
</organism>
<comment type="caution">
    <text evidence="7">The sequence shown here is derived from an EMBL/GenBank/DDBJ whole genome shotgun (WGS) entry which is preliminary data.</text>
</comment>
<evidence type="ECO:0000259" key="6">
    <source>
        <dbReference type="Pfam" id="PF00881"/>
    </source>
</evidence>
<dbReference type="SUPFAM" id="SSF55469">
    <property type="entry name" value="FMN-dependent nitroreductase-like"/>
    <property type="match status" value="1"/>
</dbReference>
<dbReference type="OrthoDB" id="3181400at2"/>